<proteinExistence type="predicted"/>
<dbReference type="OrthoDB" id="448099at2"/>
<dbReference type="InterPro" id="IPR001343">
    <property type="entry name" value="Hemolysn_Ca-bd"/>
</dbReference>
<dbReference type="PANTHER" id="PTHR38340:SF1">
    <property type="entry name" value="S-LAYER PROTEIN"/>
    <property type="match status" value="1"/>
</dbReference>
<gene>
    <name evidence="4" type="ORF">BJP34_33170</name>
</gene>
<keyword evidence="2" id="KW-0964">Secreted</keyword>
<dbReference type="Gene3D" id="2.150.10.10">
    <property type="entry name" value="Serralysin-like metalloprotease, C-terminal"/>
    <property type="match status" value="3"/>
</dbReference>
<name>A0A1D8U157_9CYAN</name>
<dbReference type="SUPFAM" id="SSF51120">
    <property type="entry name" value="beta-Roll"/>
    <property type="match status" value="1"/>
</dbReference>
<evidence type="ECO:0000256" key="1">
    <source>
        <dbReference type="ARBA" id="ARBA00004613"/>
    </source>
</evidence>
<dbReference type="InterPro" id="IPR018511">
    <property type="entry name" value="Hemolysin-typ_Ca-bd_CS"/>
</dbReference>
<dbReference type="Proteomes" id="UP000177870">
    <property type="component" value="Chromosome"/>
</dbReference>
<feature type="compositionally biased region" description="Low complexity" evidence="3">
    <location>
        <begin position="87"/>
        <end position="98"/>
    </location>
</feature>
<dbReference type="Pfam" id="PF00353">
    <property type="entry name" value="HemolysinCabind"/>
    <property type="match status" value="4"/>
</dbReference>
<sequence>MSQITGTAGDDVLTGTADADQIDGLDGHDFIRGEGGNDLVEGRRGRDDIFGNEGNDTLNGGGGRDDIFGGEGNDQLNGGRANDELFGNRGNDQLNGNDGNDTLAGAGYVIGNTSLAFGGGEIDTLTGGSGADRFNLGIPERLLDDIRLPEGVFYTASGNSDYALITDFSVAEDTIGLLGSASDYVLVEQSFAGAGDSSTDTLIHQNNSGQAGELIGVVADVTGLALSSSTQFTFFS</sequence>
<evidence type="ECO:0000313" key="4">
    <source>
        <dbReference type="EMBL" id="AOX03637.1"/>
    </source>
</evidence>
<dbReference type="PANTHER" id="PTHR38340">
    <property type="entry name" value="S-LAYER PROTEIN"/>
    <property type="match status" value="1"/>
</dbReference>
<dbReference type="RefSeq" id="WP_070396008.1">
    <property type="nucleotide sequence ID" value="NZ_CP017599.1"/>
</dbReference>
<dbReference type="PROSITE" id="PS00330">
    <property type="entry name" value="HEMOLYSIN_CALCIUM"/>
    <property type="match status" value="3"/>
</dbReference>
<evidence type="ECO:0000256" key="2">
    <source>
        <dbReference type="ARBA" id="ARBA00022525"/>
    </source>
</evidence>
<evidence type="ECO:0008006" key="6">
    <source>
        <dbReference type="Google" id="ProtNLM"/>
    </source>
</evidence>
<dbReference type="InterPro" id="IPR050557">
    <property type="entry name" value="RTX_toxin/Mannuronan_C5-epim"/>
</dbReference>
<feature type="compositionally biased region" description="Basic and acidic residues" evidence="3">
    <location>
        <begin position="40"/>
        <end position="49"/>
    </location>
</feature>
<evidence type="ECO:0000313" key="5">
    <source>
        <dbReference type="Proteomes" id="UP000177870"/>
    </source>
</evidence>
<accession>A0A1D8U157</accession>
<protein>
    <recommendedName>
        <fullName evidence="6">Calcium-binding protein</fullName>
    </recommendedName>
</protein>
<dbReference type="STRING" id="1458985.BJP34_33170"/>
<feature type="region of interest" description="Disordered" evidence="3">
    <location>
        <begin position="23"/>
        <end position="98"/>
    </location>
</feature>
<dbReference type="PRINTS" id="PR00313">
    <property type="entry name" value="CABNDNGRPT"/>
</dbReference>
<reference evidence="5" key="1">
    <citation type="submission" date="2016-10" db="EMBL/GenBank/DDBJ databases">
        <title>Comparative genomics uncovers the prolific and rare metabolic potential of the cyanobacterial genus Moorea.</title>
        <authorList>
            <person name="Leao T."/>
            <person name="Castelao G."/>
            <person name="Korobeynikov A."/>
            <person name="Monroe E.A."/>
            <person name="Podell S."/>
            <person name="Glukhov E."/>
            <person name="Allen E."/>
            <person name="Gerwick W.H."/>
            <person name="Gerwick L."/>
        </authorList>
    </citation>
    <scope>NUCLEOTIDE SEQUENCE [LARGE SCALE GENOMIC DNA]</scope>
    <source>
        <strain evidence="5">PAL-8-15-08-1</strain>
    </source>
</reference>
<dbReference type="InterPro" id="IPR011049">
    <property type="entry name" value="Serralysin-like_metalloprot_C"/>
</dbReference>
<organism evidence="4 5">
    <name type="scientific">Moorena producens PAL-8-15-08-1</name>
    <dbReference type="NCBI Taxonomy" id="1458985"/>
    <lineage>
        <taxon>Bacteria</taxon>
        <taxon>Bacillati</taxon>
        <taxon>Cyanobacteriota</taxon>
        <taxon>Cyanophyceae</taxon>
        <taxon>Coleofasciculales</taxon>
        <taxon>Coleofasciculaceae</taxon>
        <taxon>Moorena</taxon>
    </lineage>
</organism>
<evidence type="ECO:0000256" key="3">
    <source>
        <dbReference type="SAM" id="MobiDB-lite"/>
    </source>
</evidence>
<dbReference type="EMBL" id="CP017599">
    <property type="protein sequence ID" value="AOX03637.1"/>
    <property type="molecule type" value="Genomic_DNA"/>
</dbReference>
<comment type="subcellular location">
    <subcellularLocation>
        <location evidence="1">Secreted</location>
    </subcellularLocation>
</comment>
<dbReference type="GO" id="GO:0005509">
    <property type="term" value="F:calcium ion binding"/>
    <property type="evidence" value="ECO:0007669"/>
    <property type="project" value="InterPro"/>
</dbReference>
<dbReference type="KEGG" id="mpro:BJP34_33170"/>
<dbReference type="AlphaFoldDB" id="A0A1D8U157"/>
<dbReference type="GO" id="GO:0005576">
    <property type="term" value="C:extracellular region"/>
    <property type="evidence" value="ECO:0007669"/>
    <property type="project" value="UniProtKB-SubCell"/>
</dbReference>